<dbReference type="GO" id="GO:0044550">
    <property type="term" value="P:secondary metabolite biosynthetic process"/>
    <property type="evidence" value="ECO:0007669"/>
    <property type="project" value="TreeGrafter"/>
</dbReference>
<name>A0A9P7G163_9AGAR</name>
<sequence length="297" mass="33003">MPSCSKFRVVICGAGIGGLTAAVALSEYPDIDVEVYECAAELAEVGAGICVYPRPWEILRRLGVTDDLLKYTEAREGAAPSFKYRKSDQNIGVEFCKLATCANSFTFHRADFQQSLLRRLPASCRTHCSKRLRSYFQRPTGVIDVLFEDGSTTVCDILVGADGIKSAVRGDFVKEQVAWARSRGRHIEVAEYNAAVDPVWSGTVAYRALIPAERLRSRAPNHPIFLTPTQHYYVGKNNFVIAYPVSRGKLINFAAFSSRPELENTIFDGPWVSTVDKEEFSSLFSAWEPDVQDLISV</sequence>
<proteinExistence type="predicted"/>
<dbReference type="Pfam" id="PF01494">
    <property type="entry name" value="FAD_binding_3"/>
    <property type="match status" value="1"/>
</dbReference>
<keyword evidence="3" id="KW-0560">Oxidoreductase</keyword>
<dbReference type="Gene3D" id="3.50.50.60">
    <property type="entry name" value="FAD/NAD(P)-binding domain"/>
    <property type="match status" value="1"/>
</dbReference>
<accession>A0A9P7G163</accession>
<keyword evidence="6" id="KW-1185">Reference proteome</keyword>
<reference evidence="5" key="1">
    <citation type="submission" date="2021-02" db="EMBL/GenBank/DDBJ databases">
        <authorList>
            <person name="Nieuwenhuis M."/>
            <person name="Van De Peppel L.J.J."/>
        </authorList>
    </citation>
    <scope>NUCLEOTIDE SEQUENCE</scope>
    <source>
        <strain evidence="5">D49</strain>
    </source>
</reference>
<dbReference type="OrthoDB" id="417877at2759"/>
<dbReference type="Proteomes" id="UP000717328">
    <property type="component" value="Unassembled WGS sequence"/>
</dbReference>
<dbReference type="PANTHER" id="PTHR46720:SF3">
    <property type="entry name" value="FAD-BINDING DOMAIN-CONTAINING PROTEIN-RELATED"/>
    <property type="match status" value="1"/>
</dbReference>
<keyword evidence="2" id="KW-0274">FAD</keyword>
<gene>
    <name evidence="5" type="ORF">H0H81_011678</name>
</gene>
<evidence type="ECO:0000256" key="2">
    <source>
        <dbReference type="ARBA" id="ARBA00022827"/>
    </source>
</evidence>
<dbReference type="PRINTS" id="PR00420">
    <property type="entry name" value="RNGMNOXGNASE"/>
</dbReference>
<protein>
    <recommendedName>
        <fullName evidence="4">FAD-binding domain-containing protein</fullName>
    </recommendedName>
</protein>
<dbReference type="SUPFAM" id="SSF51905">
    <property type="entry name" value="FAD/NAD(P)-binding domain"/>
    <property type="match status" value="1"/>
</dbReference>
<comment type="caution">
    <text evidence="5">The sequence shown here is derived from an EMBL/GenBank/DDBJ whole genome shotgun (WGS) entry which is preliminary data.</text>
</comment>
<evidence type="ECO:0000313" key="6">
    <source>
        <dbReference type="Proteomes" id="UP000717328"/>
    </source>
</evidence>
<dbReference type="InterPro" id="IPR036188">
    <property type="entry name" value="FAD/NAD-bd_sf"/>
</dbReference>
<dbReference type="SUPFAM" id="SSF54373">
    <property type="entry name" value="FAD-linked reductases, C-terminal domain"/>
    <property type="match status" value="1"/>
</dbReference>
<reference evidence="5" key="2">
    <citation type="submission" date="2021-10" db="EMBL/GenBank/DDBJ databases">
        <title>Phylogenomics reveals ancestral predisposition of the termite-cultivated fungus Termitomyces towards a domesticated lifestyle.</title>
        <authorList>
            <person name="Auxier B."/>
            <person name="Grum-Grzhimaylo A."/>
            <person name="Cardenas M.E."/>
            <person name="Lodge J.D."/>
            <person name="Laessoe T."/>
            <person name="Pedersen O."/>
            <person name="Smith M.E."/>
            <person name="Kuyper T.W."/>
            <person name="Franco-Molano E.A."/>
            <person name="Baroni T.J."/>
            <person name="Aanen D.K."/>
        </authorList>
    </citation>
    <scope>NUCLEOTIDE SEQUENCE</scope>
    <source>
        <strain evidence="5">D49</strain>
    </source>
</reference>
<evidence type="ECO:0000259" key="4">
    <source>
        <dbReference type="Pfam" id="PF01494"/>
    </source>
</evidence>
<dbReference type="GO" id="GO:0016491">
    <property type="term" value="F:oxidoreductase activity"/>
    <property type="evidence" value="ECO:0007669"/>
    <property type="project" value="UniProtKB-KW"/>
</dbReference>
<dbReference type="GO" id="GO:0071949">
    <property type="term" value="F:FAD binding"/>
    <property type="evidence" value="ECO:0007669"/>
    <property type="project" value="InterPro"/>
</dbReference>
<evidence type="ECO:0000313" key="5">
    <source>
        <dbReference type="EMBL" id="KAG5638592.1"/>
    </source>
</evidence>
<dbReference type="PANTHER" id="PTHR46720">
    <property type="entry name" value="HYDROXYLASE, PUTATIVE (AFU_ORTHOLOGUE AFUA_3G01460)-RELATED"/>
    <property type="match status" value="1"/>
</dbReference>
<evidence type="ECO:0000256" key="1">
    <source>
        <dbReference type="ARBA" id="ARBA00022630"/>
    </source>
</evidence>
<evidence type="ECO:0000256" key="3">
    <source>
        <dbReference type="ARBA" id="ARBA00023002"/>
    </source>
</evidence>
<feature type="domain" description="FAD-binding" evidence="4">
    <location>
        <begin position="8"/>
        <end position="171"/>
    </location>
</feature>
<dbReference type="AlphaFoldDB" id="A0A9P7G163"/>
<dbReference type="InterPro" id="IPR051104">
    <property type="entry name" value="FAD_monoxygenase"/>
</dbReference>
<dbReference type="EMBL" id="JABCKI010005754">
    <property type="protein sequence ID" value="KAG5638592.1"/>
    <property type="molecule type" value="Genomic_DNA"/>
</dbReference>
<dbReference type="InterPro" id="IPR002938">
    <property type="entry name" value="FAD-bd"/>
</dbReference>
<organism evidence="5 6">
    <name type="scientific">Sphagnurus paluster</name>
    <dbReference type="NCBI Taxonomy" id="117069"/>
    <lineage>
        <taxon>Eukaryota</taxon>
        <taxon>Fungi</taxon>
        <taxon>Dikarya</taxon>
        <taxon>Basidiomycota</taxon>
        <taxon>Agaricomycotina</taxon>
        <taxon>Agaricomycetes</taxon>
        <taxon>Agaricomycetidae</taxon>
        <taxon>Agaricales</taxon>
        <taxon>Tricholomatineae</taxon>
        <taxon>Lyophyllaceae</taxon>
        <taxon>Sphagnurus</taxon>
    </lineage>
</organism>
<keyword evidence="1" id="KW-0285">Flavoprotein</keyword>